<dbReference type="Proteomes" id="UP000472265">
    <property type="component" value="Chromosome 13"/>
</dbReference>
<protein>
    <recommendedName>
        <fullName evidence="3">Sterile alpha motif domain-containing protein 3-like</fullName>
    </recommendedName>
</protein>
<evidence type="ECO:0000313" key="1">
    <source>
        <dbReference type="Ensembl" id="ENSSAUP00010051140.1"/>
    </source>
</evidence>
<gene>
    <name evidence="1" type="primary">samd3</name>
</gene>
<evidence type="ECO:0000313" key="2">
    <source>
        <dbReference type="Proteomes" id="UP000472265"/>
    </source>
</evidence>
<dbReference type="InParanoid" id="A0A671XQM7"/>
<reference evidence="1" key="1">
    <citation type="submission" date="2021-04" db="EMBL/GenBank/DDBJ databases">
        <authorList>
            <consortium name="Wellcome Sanger Institute Data Sharing"/>
        </authorList>
    </citation>
    <scope>NUCLEOTIDE SEQUENCE [LARGE SCALE GENOMIC DNA]</scope>
</reference>
<accession>A0A671XQM7</accession>
<dbReference type="AlphaFoldDB" id="A0A671XQM7"/>
<reference evidence="1" key="2">
    <citation type="submission" date="2025-08" db="UniProtKB">
        <authorList>
            <consortium name="Ensembl"/>
        </authorList>
    </citation>
    <scope>IDENTIFICATION</scope>
</reference>
<keyword evidence="2" id="KW-1185">Reference proteome</keyword>
<name>A0A671XQM7_SPAAU</name>
<dbReference type="PANTHER" id="PTHR31025">
    <property type="entry name" value="SI:CH211-196P9.1-RELATED"/>
    <property type="match status" value="1"/>
</dbReference>
<proteinExistence type="predicted"/>
<dbReference type="OMA" id="VFGIQCP"/>
<organism evidence="1 2">
    <name type="scientific">Sparus aurata</name>
    <name type="common">Gilthead sea bream</name>
    <dbReference type="NCBI Taxonomy" id="8175"/>
    <lineage>
        <taxon>Eukaryota</taxon>
        <taxon>Metazoa</taxon>
        <taxon>Chordata</taxon>
        <taxon>Craniata</taxon>
        <taxon>Vertebrata</taxon>
        <taxon>Euteleostomi</taxon>
        <taxon>Actinopterygii</taxon>
        <taxon>Neopterygii</taxon>
        <taxon>Teleostei</taxon>
        <taxon>Neoteleostei</taxon>
        <taxon>Acanthomorphata</taxon>
        <taxon>Eupercaria</taxon>
        <taxon>Spariformes</taxon>
        <taxon>Sparidae</taxon>
        <taxon>Sparus</taxon>
    </lineage>
</organism>
<reference evidence="1" key="3">
    <citation type="submission" date="2025-09" db="UniProtKB">
        <authorList>
            <consortium name="Ensembl"/>
        </authorList>
    </citation>
    <scope>IDENTIFICATION</scope>
</reference>
<dbReference type="Ensembl" id="ENSSAUT00010053773.1">
    <property type="protein sequence ID" value="ENSSAUP00010051140.1"/>
    <property type="gene ID" value="ENSSAUG00010021251.1"/>
</dbReference>
<sequence>MSATAPLSSLSTDELIQKITLAGIQINEEEARKFRENDVDGETVDCGLTESMVGYLFDGSFKKQIKFQQFVRQYKEAETIITLQQVPLEVNEESTTQLQPQPFTSPNHEPAHKRLPAVVIIPAFPKDVQMTLNAQETCHIVPKLRNKIIRVLYEMMAEYTLYPTNAEYVQVSKALIVKYPFLRDVAGNGYHTWHMSLKRKFKAERAPLVSDNEVKRLKDKFGHTKQSKATSVPASLGRKPANQTFELCVGEDSTSVEAHVNVLQSECRKTHPNILTVKDRMARTFSWRRREIMEGVPVEDVLNKYPYLRIPAGVFDEVDRIHPSTHGFCHRFREGFATVLPNVLKLAEGKSLLAKQYTDARQDALADDLPGIDFRAGLILLPSIFREKIEHCIITVREGDPATLHPTIQLTDNDWKMAITARGLSVVKVDGVDVCQCASLDEAFITAFSMYFVFNIAYPPHLRSTLAFLQRRVVGIVEEGDKPLPVTVLRVI</sequence>
<dbReference type="GeneTree" id="ENSGT00950000182912"/>
<evidence type="ECO:0008006" key="3">
    <source>
        <dbReference type="Google" id="ProtNLM"/>
    </source>
</evidence>
<dbReference type="PANTHER" id="PTHR31025:SF25">
    <property type="entry name" value="ZINC FINGER (C2H2)-60"/>
    <property type="match status" value="1"/>
</dbReference>